<name>W9DIK9_9ACTN</name>
<accession>W9DIK9</accession>
<dbReference type="HOGENOM" id="CLU_3290332_0_0_11"/>
<proteinExistence type="predicted"/>
<evidence type="ECO:0000313" key="1">
    <source>
        <dbReference type="EMBL" id="ETA08402.1"/>
    </source>
</evidence>
<comment type="caution">
    <text evidence="1">The sequence shown here is derived from an EMBL/GenBank/DDBJ whole genome shotgun (WGS) entry which is preliminary data.</text>
</comment>
<keyword evidence="2" id="KW-1185">Reference proteome</keyword>
<dbReference type="EMBL" id="AYXO01000002">
    <property type="protein sequence ID" value="ETA08402.1"/>
    <property type="molecule type" value="Genomic_DNA"/>
</dbReference>
<dbReference type="PATRIC" id="fig|1423140.3.peg.620"/>
<organism evidence="1 2">
    <name type="scientific">Gordonia alkanivorans CGMCC 6845</name>
    <dbReference type="NCBI Taxonomy" id="1423140"/>
    <lineage>
        <taxon>Bacteria</taxon>
        <taxon>Bacillati</taxon>
        <taxon>Actinomycetota</taxon>
        <taxon>Actinomycetes</taxon>
        <taxon>Mycobacteriales</taxon>
        <taxon>Gordoniaceae</taxon>
        <taxon>Gordonia</taxon>
    </lineage>
</organism>
<protein>
    <submittedName>
        <fullName evidence="1">Uncharacterized protein</fullName>
    </submittedName>
</protein>
<dbReference type="Proteomes" id="UP000035035">
    <property type="component" value="Unassembled WGS sequence"/>
</dbReference>
<dbReference type="AlphaFoldDB" id="W9DIK9"/>
<reference evidence="1 2" key="1">
    <citation type="journal article" date="2014" name="Genome Announc.">
        <title>Draft Genome Sequence of Gordonia alkanivorans Strain CGMCC6845, a Halotolerant Hydrocarbon-Degrading Bacterium.</title>
        <authorList>
            <person name="Wang X."/>
            <person name="Jin D."/>
            <person name="Zhou L."/>
            <person name="Wu L."/>
            <person name="An W."/>
            <person name="Zhao L."/>
        </authorList>
    </citation>
    <scope>NUCLEOTIDE SEQUENCE [LARGE SCALE GENOMIC DNA]</scope>
    <source>
        <strain evidence="1 2">CGMCC 6845</strain>
    </source>
</reference>
<sequence length="40" mass="4508">MHPLWFHTDTLRLPDLRPIAERTEVGCSTESSVSVIDGKL</sequence>
<gene>
    <name evidence="1" type="ORF">V525_03050</name>
</gene>
<evidence type="ECO:0000313" key="2">
    <source>
        <dbReference type="Proteomes" id="UP000035035"/>
    </source>
</evidence>